<keyword evidence="1 2" id="KW-0694">RNA-binding</keyword>
<accession>A0A9Q4C6K9</accession>
<dbReference type="Gene3D" id="3.30.1370.10">
    <property type="entry name" value="K Homology domain, type 1"/>
    <property type="match status" value="2"/>
</dbReference>
<dbReference type="PROSITE" id="PS50084">
    <property type="entry name" value="KH_TYPE_1"/>
    <property type="match status" value="1"/>
</dbReference>
<keyword evidence="5" id="KW-1185">Reference proteome</keyword>
<evidence type="ECO:0000259" key="3">
    <source>
        <dbReference type="SMART" id="SM00322"/>
    </source>
</evidence>
<reference evidence="4" key="1">
    <citation type="submission" date="2022-09" db="EMBL/GenBank/DDBJ databases">
        <title>Haloadaptaus new haloarchaeum isolated from saline soil.</title>
        <authorList>
            <person name="Duran-Viseras A."/>
            <person name="Sanchez-Porro C."/>
            <person name="Ventosa A."/>
        </authorList>
    </citation>
    <scope>NUCLEOTIDE SEQUENCE</scope>
    <source>
        <strain evidence="4">F3-133</strain>
    </source>
</reference>
<dbReference type="PANTHER" id="PTHR12826:SF13">
    <property type="entry name" value="RNA-BINDING PROTEIN PNO1"/>
    <property type="match status" value="1"/>
</dbReference>
<evidence type="ECO:0000256" key="2">
    <source>
        <dbReference type="PROSITE-ProRule" id="PRU00117"/>
    </source>
</evidence>
<gene>
    <name evidence="4" type="ORF">EGH25_08310</name>
</gene>
<feature type="domain" description="K Homology" evidence="3">
    <location>
        <begin position="88"/>
        <end position="160"/>
    </location>
</feature>
<dbReference type="InterPro" id="IPR004087">
    <property type="entry name" value="KH_dom"/>
</dbReference>
<comment type="caution">
    <text evidence="4">The sequence shown here is derived from an EMBL/GenBank/DDBJ whole genome shotgun (WGS) entry which is preliminary data.</text>
</comment>
<dbReference type="EMBL" id="RKLV01000007">
    <property type="protein sequence ID" value="MCX2819354.1"/>
    <property type="molecule type" value="Genomic_DNA"/>
</dbReference>
<evidence type="ECO:0000256" key="1">
    <source>
        <dbReference type="ARBA" id="ARBA00022884"/>
    </source>
</evidence>
<dbReference type="InterPro" id="IPR036612">
    <property type="entry name" value="KH_dom_type_1_sf"/>
</dbReference>
<dbReference type="PANTHER" id="PTHR12826">
    <property type="entry name" value="RIBONUCLEASE Y"/>
    <property type="match status" value="1"/>
</dbReference>
<evidence type="ECO:0000313" key="5">
    <source>
        <dbReference type="Proteomes" id="UP001149411"/>
    </source>
</evidence>
<proteinExistence type="predicted"/>
<name>A0A9Q4C6K9_9EURY</name>
<dbReference type="InterPro" id="IPR055211">
    <property type="entry name" value="KH_PNO1_2nd"/>
</dbReference>
<protein>
    <submittedName>
        <fullName evidence="4">KH domain-containing protein</fullName>
    </submittedName>
</protein>
<dbReference type="Proteomes" id="UP001149411">
    <property type="component" value="Unassembled WGS sequence"/>
</dbReference>
<dbReference type="GO" id="GO:0003723">
    <property type="term" value="F:RNA binding"/>
    <property type="evidence" value="ECO:0007669"/>
    <property type="project" value="UniProtKB-UniRule"/>
</dbReference>
<sequence>MPEHFKIPDDRIGVLIGTEGETKELIERRADVTVDVDSESGAVSVTRSDDGDPVRSLKGPRVVKAVARGFPPQSALRLLEDIDGDAEMVVYESINIKDAVGSDGETRAKKGRLIGKNGRTRELMEELTGAEVRIYGKTFGAIGTPEQVEAATTAAEMLLDGAPHGTVYSYMEEKRNEMNTAGIEYRRTGADAGADGY</sequence>
<dbReference type="NCBIfam" id="TIGR03665">
    <property type="entry name" value="arCOG04150"/>
    <property type="match status" value="1"/>
</dbReference>
<dbReference type="SUPFAM" id="SSF54791">
    <property type="entry name" value="Eukaryotic type KH-domain (KH-domain type I)"/>
    <property type="match status" value="2"/>
</dbReference>
<evidence type="ECO:0000313" key="4">
    <source>
        <dbReference type="EMBL" id="MCX2819354.1"/>
    </source>
</evidence>
<feature type="domain" description="K Homology" evidence="3">
    <location>
        <begin position="1"/>
        <end position="84"/>
    </location>
</feature>
<dbReference type="AlphaFoldDB" id="A0A9Q4C6K9"/>
<dbReference type="SMART" id="SM00322">
    <property type="entry name" value="KH"/>
    <property type="match status" value="2"/>
</dbReference>
<dbReference type="InterPro" id="IPR019964">
    <property type="entry name" value="KH_domain_protein_archaea"/>
</dbReference>
<dbReference type="Pfam" id="PF22891">
    <property type="entry name" value="KH_PNO1_2nd"/>
    <property type="match status" value="1"/>
</dbReference>
<organism evidence="4 5">
    <name type="scientific">Halorutilus salinus</name>
    <dbReference type="NCBI Taxonomy" id="2487751"/>
    <lineage>
        <taxon>Archaea</taxon>
        <taxon>Methanobacteriati</taxon>
        <taxon>Methanobacteriota</taxon>
        <taxon>Stenosarchaea group</taxon>
        <taxon>Halobacteria</taxon>
        <taxon>Halorutilales</taxon>
        <taxon>Halorutilaceae</taxon>
        <taxon>Halorutilus</taxon>
    </lineage>
</organism>
<dbReference type="RefSeq" id="WP_266087534.1">
    <property type="nucleotide sequence ID" value="NZ_RKLV01000007.1"/>
</dbReference>